<sequence>MQPILTRRCFLFYTAVPLSLLALVMVRGFEPETSNTLSQQQQHSTLFSISRFNNTPTPSTTNTSSQTDQAGNDTTISSEQFMTQLDMELLADESEHEFHKVKLTPEQWNSLLFLSATGRFLSGYNYSGYKKPFLRLMCMLKMGGQEDALSAALPTPLPFNHVLPINSPLAQHHHATWANPIGEDKPQAKLPTTPQANHTFSASTLQKKIVHSPLKPAIRISGPRFPITTS</sequence>
<accession>A0ABS1KMB0</accession>
<protein>
    <submittedName>
        <fullName evidence="2">Uncharacterized protein</fullName>
    </submittedName>
</protein>
<feature type="region of interest" description="Disordered" evidence="1">
    <location>
        <begin position="50"/>
        <end position="73"/>
    </location>
</feature>
<dbReference type="RefSeq" id="WP_202007939.1">
    <property type="nucleotide sequence ID" value="NZ_JAERRB010000001.1"/>
</dbReference>
<dbReference type="Proteomes" id="UP000613030">
    <property type="component" value="Unassembled WGS sequence"/>
</dbReference>
<reference evidence="2 3" key="1">
    <citation type="submission" date="2021-01" db="EMBL/GenBank/DDBJ databases">
        <title>Chryseolinea sp. Jin1 Genome sequencing and assembly.</title>
        <authorList>
            <person name="Kim I."/>
        </authorList>
    </citation>
    <scope>NUCLEOTIDE SEQUENCE [LARGE SCALE GENOMIC DNA]</scope>
    <source>
        <strain evidence="2 3">Jin1</strain>
    </source>
</reference>
<feature type="compositionally biased region" description="Low complexity" evidence="1">
    <location>
        <begin position="53"/>
        <end position="65"/>
    </location>
</feature>
<comment type="caution">
    <text evidence="2">The sequence shown here is derived from an EMBL/GenBank/DDBJ whole genome shotgun (WGS) entry which is preliminary data.</text>
</comment>
<gene>
    <name evidence="2" type="ORF">JI741_05255</name>
</gene>
<keyword evidence="3" id="KW-1185">Reference proteome</keyword>
<evidence type="ECO:0000313" key="2">
    <source>
        <dbReference type="EMBL" id="MBL0740613.1"/>
    </source>
</evidence>
<evidence type="ECO:0000256" key="1">
    <source>
        <dbReference type="SAM" id="MobiDB-lite"/>
    </source>
</evidence>
<name>A0ABS1KMB0_9BACT</name>
<dbReference type="EMBL" id="JAERRB010000001">
    <property type="protein sequence ID" value="MBL0740613.1"/>
    <property type="molecule type" value="Genomic_DNA"/>
</dbReference>
<proteinExistence type="predicted"/>
<organism evidence="2 3">
    <name type="scientific">Chryseolinea lacunae</name>
    <dbReference type="NCBI Taxonomy" id="2801331"/>
    <lineage>
        <taxon>Bacteria</taxon>
        <taxon>Pseudomonadati</taxon>
        <taxon>Bacteroidota</taxon>
        <taxon>Cytophagia</taxon>
        <taxon>Cytophagales</taxon>
        <taxon>Fulvivirgaceae</taxon>
        <taxon>Chryseolinea</taxon>
    </lineage>
</organism>
<evidence type="ECO:0000313" key="3">
    <source>
        <dbReference type="Proteomes" id="UP000613030"/>
    </source>
</evidence>